<feature type="coiled-coil region" evidence="7">
    <location>
        <begin position="275"/>
        <end position="353"/>
    </location>
</feature>
<protein>
    <submittedName>
        <fullName evidence="10">Multimerin-2</fullName>
    </submittedName>
</protein>
<keyword evidence="11" id="KW-1185">Reference proteome</keyword>
<dbReference type="Pfam" id="PF07546">
    <property type="entry name" value="EMI"/>
    <property type="match status" value="1"/>
</dbReference>
<dbReference type="GeneTree" id="ENSGT01030000234633"/>
<dbReference type="InParanoid" id="A0A3P8VQL8"/>
<feature type="compositionally biased region" description="Basic and acidic residues" evidence="8">
    <location>
        <begin position="815"/>
        <end position="843"/>
    </location>
</feature>
<dbReference type="SUPFAM" id="SSF49842">
    <property type="entry name" value="TNF-like"/>
    <property type="match status" value="1"/>
</dbReference>
<keyword evidence="5 7" id="KW-0175">Coiled coil</keyword>
<dbReference type="PANTHER" id="PTHR15427">
    <property type="entry name" value="EMILIN ELASTIN MICROFIBRIL INTERFACE-LOCATED PROTEIN ELASTIN MICROFIBRIL INTERFACER"/>
    <property type="match status" value="1"/>
</dbReference>
<reference evidence="10" key="2">
    <citation type="submission" date="2025-08" db="UniProtKB">
        <authorList>
            <consortium name="Ensembl"/>
        </authorList>
    </citation>
    <scope>IDENTIFICATION</scope>
</reference>
<accession>A0A3P8VQL8</accession>
<dbReference type="Gene3D" id="2.60.120.40">
    <property type="match status" value="1"/>
</dbReference>
<keyword evidence="2" id="KW-0964">Secreted</keyword>
<dbReference type="PROSITE" id="PS50871">
    <property type="entry name" value="C1Q"/>
    <property type="match status" value="1"/>
</dbReference>
<dbReference type="AlphaFoldDB" id="A0A3P8VQL8"/>
<evidence type="ECO:0000256" key="1">
    <source>
        <dbReference type="ARBA" id="ARBA00004498"/>
    </source>
</evidence>
<dbReference type="Pfam" id="PF00386">
    <property type="entry name" value="C1q"/>
    <property type="match status" value="1"/>
</dbReference>
<feature type="region of interest" description="Disordered" evidence="8">
    <location>
        <begin position="103"/>
        <end position="128"/>
    </location>
</feature>
<feature type="domain" description="C1q" evidence="9">
    <location>
        <begin position="837"/>
        <end position="977"/>
    </location>
</feature>
<dbReference type="InterPro" id="IPR008983">
    <property type="entry name" value="Tumour_necrosis_fac-like_dom"/>
</dbReference>
<evidence type="ECO:0000313" key="11">
    <source>
        <dbReference type="Proteomes" id="UP000265120"/>
    </source>
</evidence>
<evidence type="ECO:0000259" key="9">
    <source>
        <dbReference type="PROSITE" id="PS50871"/>
    </source>
</evidence>
<dbReference type="STRING" id="244447.ENSCSEP00000016574"/>
<name>A0A3P8VQL8_CYNSE</name>
<dbReference type="SMART" id="SM00110">
    <property type="entry name" value="C1Q"/>
    <property type="match status" value="1"/>
</dbReference>
<dbReference type="OMA" id="VMERFNH"/>
<dbReference type="Ensembl" id="ENSCSET00000016786.1">
    <property type="protein sequence ID" value="ENSCSEP00000016574.1"/>
    <property type="gene ID" value="ENSCSEG00000010648.1"/>
</dbReference>
<evidence type="ECO:0000256" key="6">
    <source>
        <dbReference type="ARBA" id="ARBA00023157"/>
    </source>
</evidence>
<feature type="region of interest" description="Disordered" evidence="8">
    <location>
        <begin position="182"/>
        <end position="224"/>
    </location>
</feature>
<reference evidence="10" key="3">
    <citation type="submission" date="2025-09" db="UniProtKB">
        <authorList>
            <consortium name="Ensembl"/>
        </authorList>
    </citation>
    <scope>IDENTIFICATION</scope>
</reference>
<evidence type="ECO:0000256" key="3">
    <source>
        <dbReference type="ARBA" id="ARBA00022530"/>
    </source>
</evidence>
<evidence type="ECO:0000256" key="2">
    <source>
        <dbReference type="ARBA" id="ARBA00022525"/>
    </source>
</evidence>
<evidence type="ECO:0000256" key="5">
    <source>
        <dbReference type="ARBA" id="ARBA00023054"/>
    </source>
</evidence>
<dbReference type="Proteomes" id="UP000265120">
    <property type="component" value="Chromosome 12"/>
</dbReference>
<reference evidence="10 11" key="1">
    <citation type="journal article" date="2014" name="Nat. Genet.">
        <title>Whole-genome sequence of a flatfish provides insights into ZW sex chromosome evolution and adaptation to a benthic lifestyle.</title>
        <authorList>
            <person name="Chen S."/>
            <person name="Zhang G."/>
            <person name="Shao C."/>
            <person name="Huang Q."/>
            <person name="Liu G."/>
            <person name="Zhang P."/>
            <person name="Song W."/>
            <person name="An N."/>
            <person name="Chalopin D."/>
            <person name="Volff J.N."/>
            <person name="Hong Y."/>
            <person name="Li Q."/>
            <person name="Sha Z."/>
            <person name="Zhou H."/>
            <person name="Xie M."/>
            <person name="Yu Q."/>
            <person name="Liu Y."/>
            <person name="Xiang H."/>
            <person name="Wang N."/>
            <person name="Wu K."/>
            <person name="Yang C."/>
            <person name="Zhou Q."/>
            <person name="Liao X."/>
            <person name="Yang L."/>
            <person name="Hu Q."/>
            <person name="Zhang J."/>
            <person name="Meng L."/>
            <person name="Jin L."/>
            <person name="Tian Y."/>
            <person name="Lian J."/>
            <person name="Yang J."/>
            <person name="Miao G."/>
            <person name="Liu S."/>
            <person name="Liang Z."/>
            <person name="Yan F."/>
            <person name="Li Y."/>
            <person name="Sun B."/>
            <person name="Zhang H."/>
            <person name="Zhang J."/>
            <person name="Zhu Y."/>
            <person name="Du M."/>
            <person name="Zhao Y."/>
            <person name="Schartl M."/>
            <person name="Tang Q."/>
            <person name="Wang J."/>
        </authorList>
    </citation>
    <scope>NUCLEOTIDE SEQUENCE</scope>
</reference>
<keyword evidence="4" id="KW-0732">Signal</keyword>
<evidence type="ECO:0000256" key="8">
    <source>
        <dbReference type="SAM" id="MobiDB-lite"/>
    </source>
</evidence>
<dbReference type="InterPro" id="IPR011489">
    <property type="entry name" value="EMI_domain"/>
</dbReference>
<feature type="compositionally biased region" description="Low complexity" evidence="8">
    <location>
        <begin position="112"/>
        <end position="128"/>
    </location>
</feature>
<feature type="region of interest" description="Disordered" evidence="8">
    <location>
        <begin position="677"/>
        <end position="699"/>
    </location>
</feature>
<keyword evidence="3" id="KW-0272">Extracellular matrix</keyword>
<keyword evidence="6" id="KW-1015">Disulfide bond</keyword>
<feature type="region of interest" description="Disordered" evidence="8">
    <location>
        <begin position="808"/>
        <end position="847"/>
    </location>
</feature>
<evidence type="ECO:0000313" key="10">
    <source>
        <dbReference type="Ensembl" id="ENSCSEP00000016574.1"/>
    </source>
</evidence>
<evidence type="ECO:0000256" key="7">
    <source>
        <dbReference type="SAM" id="Coils"/>
    </source>
</evidence>
<evidence type="ECO:0000256" key="4">
    <source>
        <dbReference type="ARBA" id="ARBA00022729"/>
    </source>
</evidence>
<sequence>MTTEKRERKSQKEGEGDIHLYLQTYPNICKFFWTLISTTTKRNLEGTLKLILHQTLKLFISSCWRHKRPLSNMNPVKELLLMLVLLLLVSARCELRRLDPDVEEDEEEKMLGTEAGAQQEETAASSAEGVKPKFRRGNWCAYVQKHVVTRYKLSKRPLYTVEQKTVTDLQWRCCPGHSGDNCEVTASDSQSVTESTSQGPEPGGAPIHSPDVQDEQKKNQEQNDAQSYHYISQPPANLYNNQYVHQQPSQHLGAADVLLVPHIMDLVKSQLQPVLQGFNSSLERLSRQVEDLSRDVAQLNSSQKLQAFSGTAEMTESDDAVEERLDTKLDEVYDQIQEVREQMRSQITNMENRLHSQHAMLHYNLTSFKIDMDMKLKHQHKVLQVSLQAMNSTLSELKLDQRETTRVEPVDHLQPPSQQHADVSPLWQAIKRLDDMVVNNTVKVDGLMEDVDVTSGEAQQLRFDLKDLEKLINNTARRSQILFMETGLEVEEGKVSVLREVEELSRNISVHAKLLQELDVDMEYLLEMVVANVSAQANENSLALEDGKPWANDWEPTMAVLQHNMQQVKKSLDLEQTKTSSLDQSLSQLNKSVIAVQAVVRGLEKRDRQVREEMQLLSGSFNSLLQDTSRHNDVLELLLSEEVQEFLEWPVQDQEGNSIPALKEELRNLQEQLNSRADDPSSVFFSDDGRSSTGGAVREHQRLHNTDRTHLDEDGSDLWNLEKLVEELRLKVHKLEEKSCSCPNSSSGKDVESDGADKKLQAEVMWLKRDLEEHLRTFKNVFSNADMLASSDATVELDKLWMLLKNRGGKKDKRQRGEREGPGSVRDGSKPGEEGKLRSRRDTGGASLPFGLPNDSLMFVASLSLSDDVVFYESSLNRGYFHPDTGALTAPVDGLYLFILTLELRPGPATVILRKTASGAAFLLHKQNVAAAETRPTTGLGLLRLKEGEQVMLELRGRASLASQDNVFTGLLLHSAT</sequence>
<dbReference type="PANTHER" id="PTHR15427:SF40">
    <property type="entry name" value="MULTIMERIN-2 PRECURSOR"/>
    <property type="match status" value="1"/>
</dbReference>
<dbReference type="InterPro" id="IPR050392">
    <property type="entry name" value="Collagen/C1q_domain"/>
</dbReference>
<feature type="compositionally biased region" description="Polar residues" evidence="8">
    <location>
        <begin position="184"/>
        <end position="199"/>
    </location>
</feature>
<organism evidence="10 11">
    <name type="scientific">Cynoglossus semilaevis</name>
    <name type="common">Tongue sole</name>
    <dbReference type="NCBI Taxonomy" id="244447"/>
    <lineage>
        <taxon>Eukaryota</taxon>
        <taxon>Metazoa</taxon>
        <taxon>Chordata</taxon>
        <taxon>Craniata</taxon>
        <taxon>Vertebrata</taxon>
        <taxon>Euteleostomi</taxon>
        <taxon>Actinopterygii</taxon>
        <taxon>Neopterygii</taxon>
        <taxon>Teleostei</taxon>
        <taxon>Neoteleostei</taxon>
        <taxon>Acanthomorphata</taxon>
        <taxon>Carangaria</taxon>
        <taxon>Pleuronectiformes</taxon>
        <taxon>Pleuronectoidei</taxon>
        <taxon>Cynoglossidae</taxon>
        <taxon>Cynoglossinae</taxon>
        <taxon>Cynoglossus</taxon>
    </lineage>
</organism>
<proteinExistence type="predicted"/>
<comment type="subcellular location">
    <subcellularLocation>
        <location evidence="1">Secreted</location>
        <location evidence="1">Extracellular space</location>
        <location evidence="1">Extracellular matrix</location>
    </subcellularLocation>
</comment>
<dbReference type="InterPro" id="IPR001073">
    <property type="entry name" value="C1q_dom"/>
</dbReference>